<dbReference type="GO" id="GO:0005737">
    <property type="term" value="C:cytoplasm"/>
    <property type="evidence" value="ECO:0007669"/>
    <property type="project" value="UniProtKB-SubCell"/>
</dbReference>
<dbReference type="NCBIfam" id="TIGR00152">
    <property type="entry name" value="dephospho-CoA kinase"/>
    <property type="match status" value="1"/>
</dbReference>
<keyword evidence="6" id="KW-1185">Reference proteome</keyword>
<evidence type="ECO:0000256" key="3">
    <source>
        <dbReference type="HAMAP-Rule" id="MF_00376"/>
    </source>
</evidence>
<comment type="similarity">
    <text evidence="3">Belongs to the CoaE family.</text>
</comment>
<dbReference type="eggNOG" id="COG0237">
    <property type="taxonomic scope" value="Bacteria"/>
</dbReference>
<dbReference type="GO" id="GO:0015937">
    <property type="term" value="P:coenzyme A biosynthetic process"/>
    <property type="evidence" value="ECO:0007669"/>
    <property type="project" value="UniProtKB-UniRule"/>
</dbReference>
<dbReference type="InterPro" id="IPR001977">
    <property type="entry name" value="Depp_CoAkinase"/>
</dbReference>
<dbReference type="CDD" id="cd02022">
    <property type="entry name" value="DPCK"/>
    <property type="match status" value="1"/>
</dbReference>
<name>E8UB45_DEIML</name>
<reference evidence="5 6" key="1">
    <citation type="journal article" date="2011" name="Stand. Genomic Sci.">
        <title>Complete genome sequence of Deinococcus maricopensis type strain (LB-34).</title>
        <authorList>
            <person name="Pukall R."/>
            <person name="Zeytun A."/>
            <person name="Lucas S."/>
            <person name="Lapidus A."/>
            <person name="Hammon N."/>
            <person name="Deshpande S."/>
            <person name="Nolan M."/>
            <person name="Cheng J.F."/>
            <person name="Pitluck S."/>
            <person name="Liolios K."/>
            <person name="Pagani I."/>
            <person name="Mikhailova N."/>
            <person name="Ivanova N."/>
            <person name="Mavromatis K."/>
            <person name="Pati A."/>
            <person name="Tapia R."/>
            <person name="Han C."/>
            <person name="Goodwin L."/>
            <person name="Chen A."/>
            <person name="Palaniappan K."/>
            <person name="Land M."/>
            <person name="Hauser L."/>
            <person name="Chang Y.J."/>
            <person name="Jeffries C.D."/>
            <person name="Brambilla E.M."/>
            <person name="Rohde M."/>
            <person name="Goker M."/>
            <person name="Detter J.C."/>
            <person name="Woyke T."/>
            <person name="Bristow J."/>
            <person name="Eisen J.A."/>
            <person name="Markowitz V."/>
            <person name="Hugenholtz P."/>
            <person name="Kyrpides N.C."/>
            <person name="Klenk H.P."/>
        </authorList>
    </citation>
    <scope>NUCLEOTIDE SEQUENCE [LARGE SCALE GENOMIC DNA]</scope>
    <source>
        <strain evidence="6">DSM 21211 / LMG 22137 / NRRL B-23946 / LB-34</strain>
    </source>
</reference>
<evidence type="ECO:0000256" key="2">
    <source>
        <dbReference type="ARBA" id="ARBA00022840"/>
    </source>
</evidence>
<evidence type="ECO:0000313" key="6">
    <source>
        <dbReference type="Proteomes" id="UP000008635"/>
    </source>
</evidence>
<dbReference type="EMBL" id="CP002454">
    <property type="protein sequence ID" value="ADV68284.1"/>
    <property type="molecule type" value="Genomic_DNA"/>
</dbReference>
<comment type="catalytic activity">
    <reaction evidence="3">
        <text>3'-dephospho-CoA + ATP = ADP + CoA + H(+)</text>
        <dbReference type="Rhea" id="RHEA:18245"/>
        <dbReference type="ChEBI" id="CHEBI:15378"/>
        <dbReference type="ChEBI" id="CHEBI:30616"/>
        <dbReference type="ChEBI" id="CHEBI:57287"/>
        <dbReference type="ChEBI" id="CHEBI:57328"/>
        <dbReference type="ChEBI" id="CHEBI:456216"/>
        <dbReference type="EC" id="2.7.1.24"/>
    </reaction>
</comment>
<comment type="function">
    <text evidence="3">Catalyzes the phosphorylation of the 3'-hydroxyl group of dephosphocoenzyme A to form coenzyme A.</text>
</comment>
<dbReference type="GO" id="GO:0004140">
    <property type="term" value="F:dephospho-CoA kinase activity"/>
    <property type="evidence" value="ECO:0007669"/>
    <property type="project" value="UniProtKB-UniRule"/>
</dbReference>
<dbReference type="SUPFAM" id="SSF52540">
    <property type="entry name" value="P-loop containing nucleoside triphosphate hydrolases"/>
    <property type="match status" value="1"/>
</dbReference>
<evidence type="ECO:0000313" key="5">
    <source>
        <dbReference type="EMBL" id="ADV68284.1"/>
    </source>
</evidence>
<dbReference type="HAMAP" id="MF_00376">
    <property type="entry name" value="Dephospho_CoA_kinase"/>
    <property type="match status" value="1"/>
</dbReference>
<dbReference type="PANTHER" id="PTHR10695:SF46">
    <property type="entry name" value="BIFUNCTIONAL COENZYME A SYNTHASE-RELATED"/>
    <property type="match status" value="1"/>
</dbReference>
<keyword evidence="2 3" id="KW-0067">ATP-binding</keyword>
<dbReference type="KEGG" id="dmr:Deima_2651"/>
<dbReference type="AlphaFoldDB" id="E8UB45"/>
<dbReference type="Proteomes" id="UP000008635">
    <property type="component" value="Chromosome"/>
</dbReference>
<feature type="binding site" evidence="3">
    <location>
        <begin position="28"/>
        <end position="33"/>
    </location>
    <ligand>
        <name>ATP</name>
        <dbReference type="ChEBI" id="CHEBI:30616"/>
    </ligand>
</feature>
<keyword evidence="3 5" id="KW-0418">Kinase</keyword>
<dbReference type="Gene3D" id="3.40.50.300">
    <property type="entry name" value="P-loop containing nucleotide triphosphate hydrolases"/>
    <property type="match status" value="1"/>
</dbReference>
<evidence type="ECO:0000256" key="1">
    <source>
        <dbReference type="ARBA" id="ARBA00022741"/>
    </source>
</evidence>
<keyword evidence="3" id="KW-0963">Cytoplasm</keyword>
<dbReference type="EC" id="2.7.1.24" evidence="3 4"/>
<accession>E8UB45</accession>
<dbReference type="PANTHER" id="PTHR10695">
    <property type="entry name" value="DEPHOSPHO-COA KINASE-RELATED"/>
    <property type="match status" value="1"/>
</dbReference>
<gene>
    <name evidence="3" type="primary">coaE</name>
    <name evidence="5" type="ordered locus">Deima_2651</name>
</gene>
<organism evidence="5 6">
    <name type="scientific">Deinococcus maricopensis (strain DSM 21211 / LMG 22137 / NRRL B-23946 / LB-34)</name>
    <dbReference type="NCBI Taxonomy" id="709986"/>
    <lineage>
        <taxon>Bacteria</taxon>
        <taxon>Thermotogati</taxon>
        <taxon>Deinococcota</taxon>
        <taxon>Deinococci</taxon>
        <taxon>Deinococcales</taxon>
        <taxon>Deinococcaceae</taxon>
        <taxon>Deinococcus</taxon>
    </lineage>
</organism>
<dbReference type="PROSITE" id="PS51219">
    <property type="entry name" value="DPCK"/>
    <property type="match status" value="1"/>
</dbReference>
<comment type="pathway">
    <text evidence="3">Cofactor biosynthesis; coenzyme A biosynthesis; CoA from (R)-pantothenate: step 5/5.</text>
</comment>
<keyword evidence="3 5" id="KW-0808">Transferase</keyword>
<comment type="subcellular location">
    <subcellularLocation>
        <location evidence="3">Cytoplasm</location>
    </subcellularLocation>
</comment>
<dbReference type="Pfam" id="PF01121">
    <property type="entry name" value="CoaE"/>
    <property type="match status" value="1"/>
</dbReference>
<keyword evidence="1 3" id="KW-0547">Nucleotide-binding</keyword>
<sequence>MRQRTFFWHSSYTAPMTPRRLGLTGSIGSGKSTVAHLLRARGLPVLDADAAAHAVSSHPATLAEVAAQLGPQYVQPGGLHRPALAELVFRDPDARATLNGIIHPRVRAHLAAQEAQAAQAGAAWVVQDVPLLFEGGLDASMDATLLVDAPLDVRVARVTARDGLRAEQVLARDAAQMPGAEKRRRATITLENDGDLAHLERQLDAALTALGVPTTPPSSAK</sequence>
<dbReference type="UniPathway" id="UPA00241">
    <property type="reaction ID" value="UER00356"/>
</dbReference>
<dbReference type="STRING" id="709986.Deima_2651"/>
<keyword evidence="3" id="KW-0173">Coenzyme A biosynthesis</keyword>
<protein>
    <recommendedName>
        <fullName evidence="3 4">Dephospho-CoA kinase</fullName>
        <ecNumber evidence="3 4">2.7.1.24</ecNumber>
    </recommendedName>
    <alternativeName>
        <fullName evidence="3">Dephosphocoenzyme A kinase</fullName>
    </alternativeName>
</protein>
<reference evidence="6" key="2">
    <citation type="submission" date="2011-01" db="EMBL/GenBank/DDBJ databases">
        <title>The complete genome of Deinococcus maricopensis DSM 21211.</title>
        <authorList>
            <consortium name="US DOE Joint Genome Institute (JGI-PGF)"/>
            <person name="Lucas S."/>
            <person name="Copeland A."/>
            <person name="Lapidus A."/>
            <person name="Goodwin L."/>
            <person name="Pitluck S."/>
            <person name="Kyrpides N."/>
            <person name="Mavromatis K."/>
            <person name="Pagani I."/>
            <person name="Ivanova N."/>
            <person name="Ovchinnikova G."/>
            <person name="Zeytun A."/>
            <person name="Detter J.C."/>
            <person name="Han C."/>
            <person name="Land M."/>
            <person name="Hauser L."/>
            <person name="Markowitz V."/>
            <person name="Cheng J.-F."/>
            <person name="Hugenholtz P."/>
            <person name="Woyke T."/>
            <person name="Wu D."/>
            <person name="Pukall R."/>
            <person name="Gehrich-Schroeter G."/>
            <person name="Brambilla E."/>
            <person name="Klenk H.-P."/>
            <person name="Eisen J.A."/>
        </authorList>
    </citation>
    <scope>NUCLEOTIDE SEQUENCE [LARGE SCALE GENOMIC DNA]</scope>
    <source>
        <strain evidence="6">DSM 21211 / LMG 22137 / NRRL B-23946 / LB-34</strain>
    </source>
</reference>
<dbReference type="GO" id="GO:0005524">
    <property type="term" value="F:ATP binding"/>
    <property type="evidence" value="ECO:0007669"/>
    <property type="project" value="UniProtKB-UniRule"/>
</dbReference>
<evidence type="ECO:0000256" key="4">
    <source>
        <dbReference type="NCBIfam" id="TIGR00152"/>
    </source>
</evidence>
<proteinExistence type="inferred from homology"/>
<dbReference type="InterPro" id="IPR027417">
    <property type="entry name" value="P-loop_NTPase"/>
</dbReference>
<dbReference type="HOGENOM" id="CLU_057180_1_1_0"/>